<proteinExistence type="predicted"/>
<dbReference type="EMBL" id="QSVA01000022">
    <property type="protein sequence ID" value="RGN90323.1"/>
    <property type="molecule type" value="Genomic_DNA"/>
</dbReference>
<name>A0A3E5ENM0_BACUN</name>
<gene>
    <name evidence="1" type="ORF">DXB37_18515</name>
</gene>
<organism evidence="1 2">
    <name type="scientific">Bacteroides uniformis</name>
    <dbReference type="NCBI Taxonomy" id="820"/>
    <lineage>
        <taxon>Bacteria</taxon>
        <taxon>Pseudomonadati</taxon>
        <taxon>Bacteroidota</taxon>
        <taxon>Bacteroidia</taxon>
        <taxon>Bacteroidales</taxon>
        <taxon>Bacteroidaceae</taxon>
        <taxon>Bacteroides</taxon>
    </lineage>
</organism>
<dbReference type="Proteomes" id="UP000260759">
    <property type="component" value="Unassembled WGS sequence"/>
</dbReference>
<evidence type="ECO:0000313" key="1">
    <source>
        <dbReference type="EMBL" id="RGN90323.1"/>
    </source>
</evidence>
<accession>A0A3E5ENM0</accession>
<protein>
    <submittedName>
        <fullName evidence="1">Endoglucanase A</fullName>
    </submittedName>
</protein>
<reference evidence="1 2" key="1">
    <citation type="submission" date="2018-08" db="EMBL/GenBank/DDBJ databases">
        <title>A genome reference for cultivated species of the human gut microbiota.</title>
        <authorList>
            <person name="Zou Y."/>
            <person name="Xue W."/>
            <person name="Luo G."/>
        </authorList>
    </citation>
    <scope>NUCLEOTIDE SEQUENCE [LARGE SCALE GENOMIC DNA]</scope>
    <source>
        <strain evidence="1 2">OM03-4</strain>
    </source>
</reference>
<sequence>MEHEYETAYIKAALLRTNHLDSKTSFATFLRAVNHFSGREYKYDPGQRVDSFITINHKEFSVSSSSKWQRARRIISGLIEKFRRKS</sequence>
<evidence type="ECO:0000313" key="2">
    <source>
        <dbReference type="Proteomes" id="UP000260759"/>
    </source>
</evidence>
<dbReference type="AlphaFoldDB" id="A0A3E5ENM0"/>
<comment type="caution">
    <text evidence="1">The sequence shown here is derived from an EMBL/GenBank/DDBJ whole genome shotgun (WGS) entry which is preliminary data.</text>
</comment>